<evidence type="ECO:0000256" key="1">
    <source>
        <dbReference type="ARBA" id="ARBA00000085"/>
    </source>
</evidence>
<reference evidence="9 10" key="1">
    <citation type="submission" date="2019-08" db="EMBL/GenBank/DDBJ databases">
        <title>Draft Genome Sequence of Halomonas eurihalina Isolated from Preserved Hide-surface.</title>
        <authorList>
            <person name="Hussain S.A."/>
            <person name="Xu A."/>
            <person name="Sarker M."/>
            <person name="Sommers C."/>
        </authorList>
    </citation>
    <scope>NUCLEOTIDE SEQUENCE [LARGE SCALE GENOMIC DNA]</scope>
    <source>
        <strain evidence="9 10">MS1</strain>
    </source>
</reference>
<dbReference type="InterPro" id="IPR004358">
    <property type="entry name" value="Sig_transdc_His_kin-like_C"/>
</dbReference>
<keyword evidence="3" id="KW-0597">Phosphoprotein</keyword>
<evidence type="ECO:0000256" key="5">
    <source>
        <dbReference type="ARBA" id="ARBA00022777"/>
    </source>
</evidence>
<proteinExistence type="predicted"/>
<evidence type="ECO:0000256" key="4">
    <source>
        <dbReference type="ARBA" id="ARBA00022679"/>
    </source>
</evidence>
<dbReference type="InterPro" id="IPR050351">
    <property type="entry name" value="BphY/WalK/GraS-like"/>
</dbReference>
<dbReference type="SUPFAM" id="SSF47384">
    <property type="entry name" value="Homodimeric domain of signal transducing histidine kinase"/>
    <property type="match status" value="1"/>
</dbReference>
<keyword evidence="7" id="KW-1133">Transmembrane helix</keyword>
<dbReference type="AlphaFoldDB" id="A0A5D9D8L8"/>
<dbReference type="GO" id="GO:0005886">
    <property type="term" value="C:plasma membrane"/>
    <property type="evidence" value="ECO:0007669"/>
    <property type="project" value="TreeGrafter"/>
</dbReference>
<dbReference type="InterPro" id="IPR003661">
    <property type="entry name" value="HisK_dim/P_dom"/>
</dbReference>
<gene>
    <name evidence="9" type="ORF">FZZ93_07565</name>
</gene>
<comment type="caution">
    <text evidence="9">The sequence shown here is derived from an EMBL/GenBank/DDBJ whole genome shotgun (WGS) entry which is preliminary data.</text>
</comment>
<keyword evidence="10" id="KW-1185">Reference proteome</keyword>
<sequence>MKRLSSLTPLSWPPGGKVPHTSRNLLHGLTRTGLLIGLCLIVLTWWSGQRSWPTDAYVYDRLLTTRILPPNNDILIIAIDERSLNALGQWPWPRSLHAALLDRLADTDISAVLFDVVFIEPARLPGHDQRLASALRRQGHTYLPIIRPETSGRSSIPRYLLPAEPLRQAARGLGHIDIRADDDGTVRRIHLQGGSVPQLTLRLYEDLVTGNRVTPPDATQDILAKNSTDLEVLIPYRGPTYHYPRVSYVDVLEGRLPHSLLKDRIIMVGATAKGLGDRHPTSFGAADGGMPGVEIQANLLDGLLQGDLIQDVPTWLTSIFSLLPLLIFLGLVRVLQFRHMAKMTLAVLTVIALSTWGLLVIGWWWPPTISFGAVIAASILISWRCQATALTWFQQEIGHLENEPGIIPAPVAVPTKEWGLVLHRRMFSLKRAITRLRNTHQFIADAMDSMPIATLVVDMKGRIILPSAQAKQLLRRHAIADGGSIHDLLVSMTPEGQTAGRRLEADDLGSLDDQLYKGNDERHYRLKVSPLVTAIDAFEVGWLVGLVDVTSIRQAEEQRASLLRFLSHDLKAPQSNILALTQLQHNSSSRLSEEELLDRVAQQARNALTLTDSFLQLTTIEFGAMKKEFVLLSDVILEAIDQAWPAAQQRDIRIEHNIEDECPMEGDRSYLLRAIFNLLDNAIKYSLPDTCISLEIRETTTGIILDIQDQGIGIPEQDLPHIFDSYQRSSGAHLSMGHGLGLSLVKSVVERHGGTIDCQSTENVGTRFRLTLPSYSESPDTEDVDDTM</sequence>
<dbReference type="GO" id="GO:0000155">
    <property type="term" value="F:phosphorelay sensor kinase activity"/>
    <property type="evidence" value="ECO:0007669"/>
    <property type="project" value="InterPro"/>
</dbReference>
<evidence type="ECO:0000256" key="3">
    <source>
        <dbReference type="ARBA" id="ARBA00022553"/>
    </source>
</evidence>
<dbReference type="OrthoDB" id="9806704at2"/>
<protein>
    <recommendedName>
        <fullName evidence="2">histidine kinase</fullName>
        <ecNumber evidence="2">2.7.13.3</ecNumber>
    </recommendedName>
</protein>
<comment type="catalytic activity">
    <reaction evidence="1">
        <text>ATP + protein L-histidine = ADP + protein N-phospho-L-histidine.</text>
        <dbReference type="EC" id="2.7.13.3"/>
    </reaction>
</comment>
<dbReference type="InterPro" id="IPR036097">
    <property type="entry name" value="HisK_dim/P_sf"/>
</dbReference>
<dbReference type="PANTHER" id="PTHR45453">
    <property type="entry name" value="PHOSPHATE REGULON SENSOR PROTEIN PHOR"/>
    <property type="match status" value="1"/>
</dbReference>
<keyword evidence="7" id="KW-0812">Transmembrane</keyword>
<name>A0A5D9D8L8_HALER</name>
<keyword evidence="6" id="KW-0902">Two-component regulatory system</keyword>
<evidence type="ECO:0000256" key="7">
    <source>
        <dbReference type="SAM" id="Phobius"/>
    </source>
</evidence>
<feature type="transmembrane region" description="Helical" evidence="7">
    <location>
        <begin position="344"/>
        <end position="365"/>
    </location>
</feature>
<dbReference type="EMBL" id="VTPU01000006">
    <property type="protein sequence ID" value="TZG40097.1"/>
    <property type="molecule type" value="Genomic_DNA"/>
</dbReference>
<keyword evidence="4" id="KW-0808">Transferase</keyword>
<dbReference type="PROSITE" id="PS50109">
    <property type="entry name" value="HIS_KIN"/>
    <property type="match status" value="1"/>
</dbReference>
<evidence type="ECO:0000259" key="8">
    <source>
        <dbReference type="PROSITE" id="PS50109"/>
    </source>
</evidence>
<dbReference type="GO" id="GO:0004721">
    <property type="term" value="F:phosphoprotein phosphatase activity"/>
    <property type="evidence" value="ECO:0007669"/>
    <property type="project" value="TreeGrafter"/>
</dbReference>
<dbReference type="Proteomes" id="UP000324260">
    <property type="component" value="Unassembled WGS sequence"/>
</dbReference>
<dbReference type="PIRSF" id="PIRSF037347">
    <property type="entry name" value="STHK_CHASE2_PAS_prd"/>
    <property type="match status" value="1"/>
</dbReference>
<dbReference type="SMART" id="SM01080">
    <property type="entry name" value="CHASE2"/>
    <property type="match status" value="1"/>
</dbReference>
<accession>A0A5D9D8L8</accession>
<feature type="domain" description="Histidine kinase" evidence="8">
    <location>
        <begin position="565"/>
        <end position="776"/>
    </location>
</feature>
<dbReference type="Pfam" id="PF02518">
    <property type="entry name" value="HATPase_c"/>
    <property type="match status" value="1"/>
</dbReference>
<evidence type="ECO:0000313" key="10">
    <source>
        <dbReference type="Proteomes" id="UP000324260"/>
    </source>
</evidence>
<dbReference type="SMART" id="SM00387">
    <property type="entry name" value="HATPase_c"/>
    <property type="match status" value="1"/>
</dbReference>
<evidence type="ECO:0000256" key="2">
    <source>
        <dbReference type="ARBA" id="ARBA00012438"/>
    </source>
</evidence>
<dbReference type="InterPro" id="IPR003594">
    <property type="entry name" value="HATPase_dom"/>
</dbReference>
<evidence type="ECO:0000256" key="6">
    <source>
        <dbReference type="ARBA" id="ARBA00023012"/>
    </source>
</evidence>
<dbReference type="InterPro" id="IPR007890">
    <property type="entry name" value="CHASE2"/>
</dbReference>
<organism evidence="9 10">
    <name type="scientific">Halomonas eurihalina</name>
    <dbReference type="NCBI Taxonomy" id="42566"/>
    <lineage>
        <taxon>Bacteria</taxon>
        <taxon>Pseudomonadati</taxon>
        <taxon>Pseudomonadota</taxon>
        <taxon>Gammaproteobacteria</taxon>
        <taxon>Oceanospirillales</taxon>
        <taxon>Halomonadaceae</taxon>
        <taxon>Halomonas</taxon>
    </lineage>
</organism>
<dbReference type="Gene3D" id="1.10.287.130">
    <property type="match status" value="1"/>
</dbReference>
<dbReference type="SUPFAM" id="SSF55874">
    <property type="entry name" value="ATPase domain of HSP90 chaperone/DNA topoisomerase II/histidine kinase"/>
    <property type="match status" value="1"/>
</dbReference>
<dbReference type="PRINTS" id="PR00344">
    <property type="entry name" value="BCTRLSENSOR"/>
</dbReference>
<evidence type="ECO:0000313" key="9">
    <source>
        <dbReference type="EMBL" id="TZG40097.1"/>
    </source>
</evidence>
<feature type="transmembrane region" description="Helical" evidence="7">
    <location>
        <begin position="312"/>
        <end position="332"/>
    </location>
</feature>
<keyword evidence="7" id="KW-0472">Membrane</keyword>
<dbReference type="EC" id="2.7.13.3" evidence="2"/>
<dbReference type="FunFam" id="3.30.565.10:FF:000006">
    <property type="entry name" value="Sensor histidine kinase WalK"/>
    <property type="match status" value="1"/>
</dbReference>
<keyword evidence="5" id="KW-0418">Kinase</keyword>
<dbReference type="CDD" id="cd00075">
    <property type="entry name" value="HATPase"/>
    <property type="match status" value="1"/>
</dbReference>
<dbReference type="InterPro" id="IPR036890">
    <property type="entry name" value="HATPase_C_sf"/>
</dbReference>
<dbReference type="Pfam" id="PF05226">
    <property type="entry name" value="CHASE2"/>
    <property type="match status" value="1"/>
</dbReference>
<dbReference type="Gene3D" id="3.30.450.20">
    <property type="entry name" value="PAS domain"/>
    <property type="match status" value="1"/>
</dbReference>
<dbReference type="InterPro" id="IPR017181">
    <property type="entry name" value="Sig_transdc_His_kin_CHASE2"/>
</dbReference>
<dbReference type="GO" id="GO:0016036">
    <property type="term" value="P:cellular response to phosphate starvation"/>
    <property type="evidence" value="ECO:0007669"/>
    <property type="project" value="TreeGrafter"/>
</dbReference>
<dbReference type="Gene3D" id="3.30.565.10">
    <property type="entry name" value="Histidine kinase-like ATPase, C-terminal domain"/>
    <property type="match status" value="1"/>
</dbReference>
<dbReference type="CDD" id="cd00082">
    <property type="entry name" value="HisKA"/>
    <property type="match status" value="1"/>
</dbReference>
<dbReference type="InterPro" id="IPR005467">
    <property type="entry name" value="His_kinase_dom"/>
</dbReference>
<dbReference type="PANTHER" id="PTHR45453:SF1">
    <property type="entry name" value="PHOSPHATE REGULON SENSOR PROTEIN PHOR"/>
    <property type="match status" value="1"/>
</dbReference>